<sequence>MSAFRIWLEAAYLPAFRAVGWTFVLHGGGETRAWAGGERRVSEQRALLLALQAALKAAPAGKDEIVLTTTNGFLATVPKTIAEASSGGEATEEDLDLWAALSTALAARPVKIQRTGSAAGTPAAFASAWAELSRDRAKGGPFQLAIPKTNVAKIQGLP</sequence>
<gene>
    <name evidence="1" type="ORF">DJ018_17810</name>
</gene>
<protein>
    <recommendedName>
        <fullName evidence="3">RNase H type-1 domain-containing protein</fullName>
    </recommendedName>
</protein>
<dbReference type="OrthoDB" id="7187606at2"/>
<reference evidence="2" key="1">
    <citation type="submission" date="2018-05" db="EMBL/GenBank/DDBJ databases">
        <authorList>
            <person name="Li X."/>
        </authorList>
    </citation>
    <scope>NUCLEOTIDE SEQUENCE [LARGE SCALE GENOMIC DNA]</scope>
    <source>
        <strain evidence="2">YIM 73061</strain>
    </source>
</reference>
<name>A0A328A8X1_9CAUL</name>
<dbReference type="Proteomes" id="UP000249725">
    <property type="component" value="Unassembled WGS sequence"/>
</dbReference>
<accession>A0A328A8X1</accession>
<dbReference type="SUPFAM" id="SSF53098">
    <property type="entry name" value="Ribonuclease H-like"/>
    <property type="match status" value="1"/>
</dbReference>
<dbReference type="InterPro" id="IPR012337">
    <property type="entry name" value="RNaseH-like_sf"/>
</dbReference>
<dbReference type="EMBL" id="QFYR01000005">
    <property type="protein sequence ID" value="RAK51011.1"/>
    <property type="molecule type" value="Genomic_DNA"/>
</dbReference>
<dbReference type="InterPro" id="IPR036397">
    <property type="entry name" value="RNaseH_sf"/>
</dbReference>
<dbReference type="RefSeq" id="WP_111516321.1">
    <property type="nucleotide sequence ID" value="NZ_QFYR01000005.1"/>
</dbReference>
<dbReference type="Gene3D" id="3.30.420.10">
    <property type="entry name" value="Ribonuclease H-like superfamily/Ribonuclease H"/>
    <property type="match status" value="1"/>
</dbReference>
<evidence type="ECO:0008006" key="3">
    <source>
        <dbReference type="Google" id="ProtNLM"/>
    </source>
</evidence>
<evidence type="ECO:0000313" key="2">
    <source>
        <dbReference type="Proteomes" id="UP000249725"/>
    </source>
</evidence>
<comment type="caution">
    <text evidence="1">The sequence shown here is derived from an EMBL/GenBank/DDBJ whole genome shotgun (WGS) entry which is preliminary data.</text>
</comment>
<dbReference type="AlphaFoldDB" id="A0A328A8X1"/>
<dbReference type="GO" id="GO:0003676">
    <property type="term" value="F:nucleic acid binding"/>
    <property type="evidence" value="ECO:0007669"/>
    <property type="project" value="InterPro"/>
</dbReference>
<organism evidence="1 2">
    <name type="scientific">Phenylobacterium deserti</name>
    <dbReference type="NCBI Taxonomy" id="1914756"/>
    <lineage>
        <taxon>Bacteria</taxon>
        <taxon>Pseudomonadati</taxon>
        <taxon>Pseudomonadota</taxon>
        <taxon>Alphaproteobacteria</taxon>
        <taxon>Caulobacterales</taxon>
        <taxon>Caulobacteraceae</taxon>
        <taxon>Phenylobacterium</taxon>
    </lineage>
</organism>
<keyword evidence="2" id="KW-1185">Reference proteome</keyword>
<evidence type="ECO:0000313" key="1">
    <source>
        <dbReference type="EMBL" id="RAK51011.1"/>
    </source>
</evidence>
<proteinExistence type="predicted"/>